<sequence length="609" mass="70147">KYPTLIEKESELKNIQKEEAFFTAVQPAITQTIQKAPIWPAGVMFLIGIIGFVYGYYSGTILFGSVIFILLCISAVAYYASTRQNTPISKENTNGTAISQEDPKEIRNYSNIEQQLVDEITSLKDQMLNYATSCGFDNIPEPALLEKRDMELQETAYAVKELSGLQDECNKLLKKRNELTKESEELKKTLYNKQQSLLSIDTEWKEWLLSYDLDPTLSPESILEIFSTIKSCYEKQKTINTLKFQINTTENSIHTYEERIQTLLKQCQRTPCGLSFDMDLQKMRDDVEGALNQTQQLNQLDTAYEDLMRDLSTAKNRYGNLNIELSDLLSSGHSDNEDMFRKNARIWEVRLELHTRIQRLTKHIKKVSGDGELYDNFIGDLEKSNIFDLKTNEEKYKDRLGELDNELSNNLDDRGAIHNQIEQLEHHEEGSKLRMEREIKNEQLHNRSRNWAALVIAQEILNKAIEIYEKERQPAVIIEAQSFFTNFTAERYKRIYSPLDSADIFVEDRDGKVKGIDQLSKGTKEQLYLALRFGFIRYFGKQSEAIPIVFDEILVNFDPVRSQNAGNAIRELAATNQILFFTCHPDTVKILTDASPEAQVIDLDNCCED</sequence>
<evidence type="ECO:0000313" key="2">
    <source>
        <dbReference type="Proteomes" id="UP000315423"/>
    </source>
</evidence>
<dbReference type="Proteomes" id="UP000315423">
    <property type="component" value="Unassembled WGS sequence"/>
</dbReference>
<evidence type="ECO:0000313" key="1">
    <source>
        <dbReference type="EMBL" id="TKY92488.1"/>
    </source>
</evidence>
<gene>
    <name evidence="1" type="ORF">C5S46_00280</name>
</gene>
<protein>
    <submittedName>
        <fullName evidence="1">Uncharacterized protein</fullName>
    </submittedName>
</protein>
<name>A0AC61SCX3_9EURY</name>
<organism evidence="1 2">
    <name type="scientific">Candidatus Methanomarinus sp</name>
    <dbReference type="NCBI Taxonomy" id="3386244"/>
    <lineage>
        <taxon>Archaea</taxon>
        <taxon>Methanobacteriati</taxon>
        <taxon>Methanobacteriota</taxon>
        <taxon>Stenosarchaea group</taxon>
        <taxon>Methanomicrobia</taxon>
        <taxon>Methanosarcinales</taxon>
        <taxon>ANME-2 cluster</taxon>
        <taxon>Candidatus Methanocomedenaceae</taxon>
        <taxon>Candidatus Methanomarinus</taxon>
    </lineage>
</organism>
<proteinExistence type="predicted"/>
<feature type="non-terminal residue" evidence="1">
    <location>
        <position position="1"/>
    </location>
</feature>
<reference evidence="1" key="1">
    <citation type="submission" date="2018-09" db="EMBL/GenBank/DDBJ databases">
        <title>A genomic encyclopedia of anaerobic methanotrophic archaea.</title>
        <authorList>
            <person name="Skennerton C.T."/>
            <person name="Chadwick G.L."/>
            <person name="Laso-Perez R."/>
            <person name="Leu A.O."/>
            <person name="Speth D.R."/>
            <person name="Yu H."/>
            <person name="Morgan-Lang C."/>
            <person name="Hatzenpichler R."/>
            <person name="Goudeau D."/>
            <person name="Malmstrom R."/>
            <person name="Woyke T."/>
            <person name="Hallam S."/>
            <person name="Tyson G.W."/>
            <person name="Wegener G."/>
            <person name="Boetius A."/>
            <person name="Orphan V.J."/>
        </authorList>
    </citation>
    <scope>NUCLEOTIDE SEQUENCE</scope>
    <source>
        <strain evidence="1">CONS3730D10UFb2</strain>
    </source>
</reference>
<accession>A0AC61SCX3</accession>
<comment type="caution">
    <text evidence="1">The sequence shown here is derived from an EMBL/GenBank/DDBJ whole genome shotgun (WGS) entry which is preliminary data.</text>
</comment>
<dbReference type="EMBL" id="QYBA01000008">
    <property type="protein sequence ID" value="TKY92488.1"/>
    <property type="molecule type" value="Genomic_DNA"/>
</dbReference>